<dbReference type="PANTHER" id="PTHR43133:SF46">
    <property type="entry name" value="RNA POLYMERASE SIGMA-70 FACTOR ECF SUBFAMILY"/>
    <property type="match status" value="1"/>
</dbReference>
<dbReference type="GO" id="GO:0003677">
    <property type="term" value="F:DNA binding"/>
    <property type="evidence" value="ECO:0007669"/>
    <property type="project" value="InterPro"/>
</dbReference>
<keyword evidence="4" id="KW-0804">Transcription</keyword>
<dbReference type="GO" id="GO:0006352">
    <property type="term" value="P:DNA-templated transcription initiation"/>
    <property type="evidence" value="ECO:0007669"/>
    <property type="project" value="InterPro"/>
</dbReference>
<dbReference type="GO" id="GO:0016987">
    <property type="term" value="F:sigma factor activity"/>
    <property type="evidence" value="ECO:0007669"/>
    <property type="project" value="UniProtKB-KW"/>
</dbReference>
<dbReference type="InterPro" id="IPR013249">
    <property type="entry name" value="RNA_pol_sigma70_r4_t2"/>
</dbReference>
<dbReference type="EMBL" id="SLWB01000001">
    <property type="protein sequence ID" value="TCN72918.1"/>
    <property type="molecule type" value="Genomic_DNA"/>
</dbReference>
<evidence type="ECO:0000259" key="6">
    <source>
        <dbReference type="Pfam" id="PF08281"/>
    </source>
</evidence>
<dbReference type="AlphaFoldDB" id="A0A4R2EW84"/>
<name>A0A4R2EW84_9BACT</name>
<dbReference type="Pfam" id="PF08281">
    <property type="entry name" value="Sigma70_r4_2"/>
    <property type="match status" value="1"/>
</dbReference>
<comment type="caution">
    <text evidence="7">The sequence shown here is derived from an EMBL/GenBank/DDBJ whole genome shotgun (WGS) entry which is preliminary data.</text>
</comment>
<dbReference type="Pfam" id="PF04542">
    <property type="entry name" value="Sigma70_r2"/>
    <property type="match status" value="1"/>
</dbReference>
<proteinExistence type="inferred from homology"/>
<dbReference type="PANTHER" id="PTHR43133">
    <property type="entry name" value="RNA POLYMERASE ECF-TYPE SIGMA FACTO"/>
    <property type="match status" value="1"/>
</dbReference>
<dbReference type="InterPro" id="IPR013325">
    <property type="entry name" value="RNA_pol_sigma_r2"/>
</dbReference>
<evidence type="ECO:0000256" key="4">
    <source>
        <dbReference type="ARBA" id="ARBA00023163"/>
    </source>
</evidence>
<dbReference type="CDD" id="cd06171">
    <property type="entry name" value="Sigma70_r4"/>
    <property type="match status" value="1"/>
</dbReference>
<protein>
    <submittedName>
        <fullName evidence="7">RNA polymerase sigma-70 factor (ECF subfamily)</fullName>
    </submittedName>
</protein>
<evidence type="ECO:0000256" key="2">
    <source>
        <dbReference type="ARBA" id="ARBA00023015"/>
    </source>
</evidence>
<feature type="domain" description="RNA polymerase sigma-70 region 2" evidence="5">
    <location>
        <begin position="16"/>
        <end position="80"/>
    </location>
</feature>
<comment type="similarity">
    <text evidence="1">Belongs to the sigma-70 factor family. ECF subfamily.</text>
</comment>
<reference evidence="7 8" key="1">
    <citation type="submission" date="2019-03" db="EMBL/GenBank/DDBJ databases">
        <title>Genomic Encyclopedia of Archaeal and Bacterial Type Strains, Phase II (KMG-II): from individual species to whole genera.</title>
        <authorList>
            <person name="Goeker M."/>
        </authorList>
    </citation>
    <scope>NUCLEOTIDE SEQUENCE [LARGE SCALE GENOMIC DNA]</scope>
    <source>
        <strain evidence="7 8">RL-C</strain>
    </source>
</reference>
<organism evidence="7 8">
    <name type="scientific">Acetobacteroides hydrogenigenes</name>
    <dbReference type="NCBI Taxonomy" id="979970"/>
    <lineage>
        <taxon>Bacteria</taxon>
        <taxon>Pseudomonadati</taxon>
        <taxon>Bacteroidota</taxon>
        <taxon>Bacteroidia</taxon>
        <taxon>Bacteroidales</taxon>
        <taxon>Rikenellaceae</taxon>
        <taxon>Acetobacteroides</taxon>
    </lineage>
</organism>
<dbReference type="InterPro" id="IPR007627">
    <property type="entry name" value="RNA_pol_sigma70_r2"/>
</dbReference>
<dbReference type="InterPro" id="IPR013324">
    <property type="entry name" value="RNA_pol_sigma_r3/r4-like"/>
</dbReference>
<gene>
    <name evidence="7" type="ORF">CLV25_101136</name>
</gene>
<keyword evidence="3" id="KW-0731">Sigma factor</keyword>
<dbReference type="NCBIfam" id="TIGR02937">
    <property type="entry name" value="sigma70-ECF"/>
    <property type="match status" value="1"/>
</dbReference>
<evidence type="ECO:0000313" key="8">
    <source>
        <dbReference type="Proteomes" id="UP000294830"/>
    </source>
</evidence>
<dbReference type="SUPFAM" id="SSF88946">
    <property type="entry name" value="Sigma2 domain of RNA polymerase sigma factors"/>
    <property type="match status" value="1"/>
</dbReference>
<sequence length="170" mass="20363">MVLKQEDKASWFKSVFDAHYDSIRRFLYFRCGDVDLSEDIAQEVFIKLWDVRDTIREESVLSLLYTIAANLLKNYHKHQKVVLNFQKNTTLIDVNLEEADHPMREQEMKERLERVLSDMPEKCRVPFLMSRIEELTYSEIAQRLDLSVKAIEKRMKEALDFIRNNLEYKI</sequence>
<evidence type="ECO:0000259" key="5">
    <source>
        <dbReference type="Pfam" id="PF04542"/>
    </source>
</evidence>
<dbReference type="InterPro" id="IPR014284">
    <property type="entry name" value="RNA_pol_sigma-70_dom"/>
</dbReference>
<dbReference type="InterPro" id="IPR039425">
    <property type="entry name" value="RNA_pol_sigma-70-like"/>
</dbReference>
<keyword evidence="2" id="KW-0805">Transcription regulation</keyword>
<dbReference type="InterPro" id="IPR036388">
    <property type="entry name" value="WH-like_DNA-bd_sf"/>
</dbReference>
<dbReference type="Gene3D" id="1.10.10.10">
    <property type="entry name" value="Winged helix-like DNA-binding domain superfamily/Winged helix DNA-binding domain"/>
    <property type="match status" value="1"/>
</dbReference>
<dbReference type="Proteomes" id="UP000294830">
    <property type="component" value="Unassembled WGS sequence"/>
</dbReference>
<feature type="domain" description="RNA polymerase sigma factor 70 region 4 type 2" evidence="6">
    <location>
        <begin position="110"/>
        <end position="159"/>
    </location>
</feature>
<evidence type="ECO:0000256" key="1">
    <source>
        <dbReference type="ARBA" id="ARBA00010641"/>
    </source>
</evidence>
<dbReference type="OrthoDB" id="659855at2"/>
<evidence type="ECO:0000256" key="3">
    <source>
        <dbReference type="ARBA" id="ARBA00023082"/>
    </source>
</evidence>
<dbReference type="SUPFAM" id="SSF88659">
    <property type="entry name" value="Sigma3 and sigma4 domains of RNA polymerase sigma factors"/>
    <property type="match status" value="1"/>
</dbReference>
<accession>A0A4R2EW84</accession>
<keyword evidence="8" id="KW-1185">Reference proteome</keyword>
<evidence type="ECO:0000313" key="7">
    <source>
        <dbReference type="EMBL" id="TCN72918.1"/>
    </source>
</evidence>
<dbReference type="Gene3D" id="1.10.1740.10">
    <property type="match status" value="1"/>
</dbReference>
<dbReference type="RefSeq" id="WP_131837706.1">
    <property type="nucleotide sequence ID" value="NZ_SLWB01000001.1"/>
</dbReference>